<sequence length="51" mass="5256">MINGNSGSVQKKGTGTAHAYHKVGLANYGIHGSIFIVELPVSPSPSSVLSF</sequence>
<keyword evidence="2" id="KW-1185">Reference proteome</keyword>
<accession>D5BJV3</accession>
<organism evidence="1 2">
    <name type="scientific">Zunongwangia profunda (strain DSM 18752 / CCTCC AB 206139 / SM-A87)</name>
    <name type="common">Wangia profunda</name>
    <dbReference type="NCBI Taxonomy" id="655815"/>
    <lineage>
        <taxon>Bacteria</taxon>
        <taxon>Pseudomonadati</taxon>
        <taxon>Bacteroidota</taxon>
        <taxon>Flavobacteriia</taxon>
        <taxon>Flavobacteriales</taxon>
        <taxon>Flavobacteriaceae</taxon>
        <taxon>Zunongwangia</taxon>
    </lineage>
</organism>
<proteinExistence type="predicted"/>
<dbReference type="KEGG" id="zpr:ZPR_3485"/>
<reference evidence="1 2" key="1">
    <citation type="journal article" date="2010" name="BMC Genomics">
        <title>The complete genome of Zunongwangia profunda SM-A87 reveals its adaptation to the deep-sea environment and ecological role in sedimentary organic nitrogen degradation.</title>
        <authorList>
            <person name="Qin Q.L."/>
            <person name="Zhang X.Y."/>
            <person name="Wang X.M."/>
            <person name="Liu G.M."/>
            <person name="Chen X.L."/>
            <person name="Xie B.B."/>
            <person name="Dang H.Y."/>
            <person name="Zhou B.C."/>
            <person name="Yu J."/>
            <person name="Zhang Y.Z."/>
        </authorList>
    </citation>
    <scope>NUCLEOTIDE SEQUENCE [LARGE SCALE GENOMIC DNA]</scope>
    <source>
        <strain evidence="2">DSM 18752 / CCTCC AB 206139 / SM-A87</strain>
    </source>
</reference>
<dbReference type="Proteomes" id="UP000001654">
    <property type="component" value="Chromosome"/>
</dbReference>
<dbReference type="EMBL" id="CP001650">
    <property type="protein sequence ID" value="ADF53801.1"/>
    <property type="molecule type" value="Genomic_DNA"/>
</dbReference>
<protein>
    <submittedName>
        <fullName evidence="1">Uncharacterized protein</fullName>
    </submittedName>
</protein>
<evidence type="ECO:0000313" key="2">
    <source>
        <dbReference type="Proteomes" id="UP000001654"/>
    </source>
</evidence>
<name>D5BJV3_ZUNPS</name>
<evidence type="ECO:0000313" key="1">
    <source>
        <dbReference type="EMBL" id="ADF53801.1"/>
    </source>
</evidence>
<gene>
    <name evidence="1" type="ordered locus">ZPR_3485</name>
</gene>
<dbReference type="HOGENOM" id="CLU_3105608_0_0_10"/>
<dbReference type="STRING" id="655815.ZPR_3485"/>
<dbReference type="AlphaFoldDB" id="D5BJV3"/>